<accession>A0ABQ9CU76</accession>
<keyword evidence="2" id="KW-1185">Reference proteome</keyword>
<dbReference type="EMBL" id="WHWB01034592">
    <property type="protein sequence ID" value="KAJ7407641.1"/>
    <property type="molecule type" value="Genomic_DNA"/>
</dbReference>
<evidence type="ECO:0000313" key="2">
    <source>
        <dbReference type="Proteomes" id="UP001145742"/>
    </source>
</evidence>
<reference evidence="1" key="1">
    <citation type="submission" date="2019-10" db="EMBL/GenBank/DDBJ databases">
        <authorList>
            <person name="Soares A.E.R."/>
            <person name="Aleixo A."/>
            <person name="Schneider P."/>
            <person name="Miyaki C.Y."/>
            <person name="Schneider M.P."/>
            <person name="Mello C."/>
            <person name="Vasconcelos A.T.R."/>
        </authorList>
    </citation>
    <scope>NUCLEOTIDE SEQUENCE</scope>
    <source>
        <tissue evidence="1">Muscle</tissue>
    </source>
</reference>
<name>A0ABQ9CU76_9PASS</name>
<dbReference type="Proteomes" id="UP001145742">
    <property type="component" value="Unassembled WGS sequence"/>
</dbReference>
<protein>
    <submittedName>
        <fullName evidence="1">Uncharacterized protein</fullName>
    </submittedName>
</protein>
<gene>
    <name evidence="1" type="ORF">WISP_125513</name>
</gene>
<proteinExistence type="predicted"/>
<evidence type="ECO:0000313" key="1">
    <source>
        <dbReference type="EMBL" id="KAJ7407641.1"/>
    </source>
</evidence>
<sequence>MYWPASRGWQENKLEMSSEHPGVHVAKQRLPLAQTSAYATSAVCLDTVMILAGSQILLSLMLFDNQEKKEQGAYPLLPYHNKSHFLLELAEQIGTEDMSLPSLKIKQLRVGLLARKGVAVEEGVESWKGRLNATADIISRTAEVQLAVAALGKNW</sequence>
<comment type="caution">
    <text evidence="1">The sequence shown here is derived from an EMBL/GenBank/DDBJ whole genome shotgun (WGS) entry which is preliminary data.</text>
</comment>
<organism evidence="1 2">
    <name type="scientific">Willisornis vidua</name>
    <name type="common">Xingu scale-backed antbird</name>
    <dbReference type="NCBI Taxonomy" id="1566151"/>
    <lineage>
        <taxon>Eukaryota</taxon>
        <taxon>Metazoa</taxon>
        <taxon>Chordata</taxon>
        <taxon>Craniata</taxon>
        <taxon>Vertebrata</taxon>
        <taxon>Euteleostomi</taxon>
        <taxon>Archelosauria</taxon>
        <taxon>Archosauria</taxon>
        <taxon>Dinosauria</taxon>
        <taxon>Saurischia</taxon>
        <taxon>Theropoda</taxon>
        <taxon>Coelurosauria</taxon>
        <taxon>Aves</taxon>
        <taxon>Neognathae</taxon>
        <taxon>Neoaves</taxon>
        <taxon>Telluraves</taxon>
        <taxon>Australaves</taxon>
        <taxon>Passeriformes</taxon>
        <taxon>Thamnophilidae</taxon>
        <taxon>Willisornis</taxon>
    </lineage>
</organism>